<dbReference type="Proteomes" id="UP001188597">
    <property type="component" value="Unassembled WGS sequence"/>
</dbReference>
<dbReference type="EMBL" id="JAVXUP010002459">
    <property type="protein sequence ID" value="KAK3003161.1"/>
    <property type="molecule type" value="Genomic_DNA"/>
</dbReference>
<evidence type="ECO:0000259" key="2">
    <source>
        <dbReference type="Pfam" id="PF07727"/>
    </source>
</evidence>
<evidence type="ECO:0008006" key="6">
    <source>
        <dbReference type="Google" id="ProtNLM"/>
    </source>
</evidence>
<organism evidence="4 5">
    <name type="scientific">Escallonia herrerae</name>
    <dbReference type="NCBI Taxonomy" id="1293975"/>
    <lineage>
        <taxon>Eukaryota</taxon>
        <taxon>Viridiplantae</taxon>
        <taxon>Streptophyta</taxon>
        <taxon>Embryophyta</taxon>
        <taxon>Tracheophyta</taxon>
        <taxon>Spermatophyta</taxon>
        <taxon>Magnoliopsida</taxon>
        <taxon>eudicotyledons</taxon>
        <taxon>Gunneridae</taxon>
        <taxon>Pentapetalae</taxon>
        <taxon>asterids</taxon>
        <taxon>campanulids</taxon>
        <taxon>Escalloniales</taxon>
        <taxon>Escalloniaceae</taxon>
        <taxon>Escallonia</taxon>
    </lineage>
</organism>
<evidence type="ECO:0000259" key="3">
    <source>
        <dbReference type="Pfam" id="PF25597"/>
    </source>
</evidence>
<keyword evidence="5" id="KW-1185">Reference proteome</keyword>
<dbReference type="Pfam" id="PF07727">
    <property type="entry name" value="RVT_2"/>
    <property type="match status" value="1"/>
</dbReference>
<feature type="domain" description="Retroviral polymerase SH3-like" evidence="3">
    <location>
        <begin position="2"/>
        <end position="60"/>
    </location>
</feature>
<accession>A0AA88V6V3</accession>
<evidence type="ECO:0000313" key="5">
    <source>
        <dbReference type="Proteomes" id="UP001188597"/>
    </source>
</evidence>
<dbReference type="InterPro" id="IPR013103">
    <property type="entry name" value="RVT_2"/>
</dbReference>
<dbReference type="Pfam" id="PF25597">
    <property type="entry name" value="SH3_retrovirus"/>
    <property type="match status" value="1"/>
</dbReference>
<sequence length="228" mass="26447">MHMPDEKWSKLDDKSEKYVFIGRDSRSKGYKLYNPSNGKIVVSRDVIFHEKNAWEWNIPQENYNTIQFLNVEEQEDDDMKRAISPPSSPQASTKDQASPTSSESPPRCTTSLWDIYDETKEHVLYAKVNGDGDILLVCLYVDDLILTGNNPSMLKEFENAMAQEFKMKDIDLMSYYLGIEWITEKAVELKYVKSQDQVADIFTKPLEVEEFCKLEVGLESKIKFKREC</sequence>
<dbReference type="InterPro" id="IPR057670">
    <property type="entry name" value="SH3_retrovirus"/>
</dbReference>
<evidence type="ECO:0000313" key="4">
    <source>
        <dbReference type="EMBL" id="KAK3003161.1"/>
    </source>
</evidence>
<evidence type="ECO:0000256" key="1">
    <source>
        <dbReference type="SAM" id="MobiDB-lite"/>
    </source>
</evidence>
<protein>
    <recommendedName>
        <fullName evidence="6">Reverse transcriptase Ty1/copia-type domain-containing protein</fullName>
    </recommendedName>
</protein>
<feature type="compositionally biased region" description="Polar residues" evidence="1">
    <location>
        <begin position="89"/>
        <end position="107"/>
    </location>
</feature>
<reference evidence="4" key="1">
    <citation type="submission" date="2022-12" db="EMBL/GenBank/DDBJ databases">
        <title>Draft genome assemblies for two species of Escallonia (Escalloniales).</title>
        <authorList>
            <person name="Chanderbali A."/>
            <person name="Dervinis C."/>
            <person name="Anghel I."/>
            <person name="Soltis D."/>
            <person name="Soltis P."/>
            <person name="Zapata F."/>
        </authorList>
    </citation>
    <scope>NUCLEOTIDE SEQUENCE</scope>
    <source>
        <strain evidence="4">UCBG64.0493</strain>
        <tissue evidence="4">Leaf</tissue>
    </source>
</reference>
<proteinExistence type="predicted"/>
<dbReference type="AlphaFoldDB" id="A0AA88V6V3"/>
<feature type="domain" description="Reverse transcriptase Ty1/copia-type" evidence="2">
    <location>
        <begin position="118"/>
        <end position="185"/>
    </location>
</feature>
<feature type="region of interest" description="Disordered" evidence="1">
    <location>
        <begin position="75"/>
        <end position="107"/>
    </location>
</feature>
<comment type="caution">
    <text evidence="4">The sequence shown here is derived from an EMBL/GenBank/DDBJ whole genome shotgun (WGS) entry which is preliminary data.</text>
</comment>
<gene>
    <name evidence="4" type="ORF">RJ639_018927</name>
</gene>
<name>A0AA88V6V3_9ASTE</name>